<dbReference type="Proteomes" id="UP000814140">
    <property type="component" value="Unassembled WGS sequence"/>
</dbReference>
<gene>
    <name evidence="1" type="ORF">BV25DRAFT_1926239</name>
</gene>
<evidence type="ECO:0000313" key="2">
    <source>
        <dbReference type="Proteomes" id="UP000814140"/>
    </source>
</evidence>
<comment type="caution">
    <text evidence="1">The sequence shown here is derived from an EMBL/GenBank/DDBJ whole genome shotgun (WGS) entry which is preliminary data.</text>
</comment>
<protein>
    <submittedName>
        <fullName evidence="1">Cystathionine gamma-synthase</fullName>
    </submittedName>
</protein>
<evidence type="ECO:0000313" key="1">
    <source>
        <dbReference type="EMBL" id="KAI0069148.1"/>
    </source>
</evidence>
<accession>A0ACB8TL68</accession>
<dbReference type="EMBL" id="MU277187">
    <property type="protein sequence ID" value="KAI0069148.1"/>
    <property type="molecule type" value="Genomic_DNA"/>
</dbReference>
<reference evidence="1" key="1">
    <citation type="submission" date="2021-03" db="EMBL/GenBank/DDBJ databases">
        <authorList>
            <consortium name="DOE Joint Genome Institute"/>
            <person name="Ahrendt S."/>
            <person name="Looney B.P."/>
            <person name="Miyauchi S."/>
            <person name="Morin E."/>
            <person name="Drula E."/>
            <person name="Courty P.E."/>
            <person name="Chicoki N."/>
            <person name="Fauchery L."/>
            <person name="Kohler A."/>
            <person name="Kuo A."/>
            <person name="Labutti K."/>
            <person name="Pangilinan J."/>
            <person name="Lipzen A."/>
            <person name="Riley R."/>
            <person name="Andreopoulos W."/>
            <person name="He G."/>
            <person name="Johnson J."/>
            <person name="Barry K.W."/>
            <person name="Grigoriev I.V."/>
            <person name="Nagy L."/>
            <person name="Hibbett D."/>
            <person name="Henrissat B."/>
            <person name="Matheny P.B."/>
            <person name="Labbe J."/>
            <person name="Martin F."/>
        </authorList>
    </citation>
    <scope>NUCLEOTIDE SEQUENCE</scope>
    <source>
        <strain evidence="1">HHB10654</strain>
    </source>
</reference>
<keyword evidence="2" id="KW-1185">Reference proteome</keyword>
<organism evidence="1 2">
    <name type="scientific">Artomyces pyxidatus</name>
    <dbReference type="NCBI Taxonomy" id="48021"/>
    <lineage>
        <taxon>Eukaryota</taxon>
        <taxon>Fungi</taxon>
        <taxon>Dikarya</taxon>
        <taxon>Basidiomycota</taxon>
        <taxon>Agaricomycotina</taxon>
        <taxon>Agaricomycetes</taxon>
        <taxon>Russulales</taxon>
        <taxon>Auriscalpiaceae</taxon>
        <taxon>Artomyces</taxon>
    </lineage>
</organism>
<reference evidence="1" key="2">
    <citation type="journal article" date="2022" name="New Phytol.">
        <title>Evolutionary transition to the ectomycorrhizal habit in the genomes of a hyperdiverse lineage of mushroom-forming fungi.</title>
        <authorList>
            <person name="Looney B."/>
            <person name="Miyauchi S."/>
            <person name="Morin E."/>
            <person name="Drula E."/>
            <person name="Courty P.E."/>
            <person name="Kohler A."/>
            <person name="Kuo A."/>
            <person name="LaButti K."/>
            <person name="Pangilinan J."/>
            <person name="Lipzen A."/>
            <person name="Riley R."/>
            <person name="Andreopoulos W."/>
            <person name="He G."/>
            <person name="Johnson J."/>
            <person name="Nolan M."/>
            <person name="Tritt A."/>
            <person name="Barry K.W."/>
            <person name="Grigoriev I.V."/>
            <person name="Nagy L.G."/>
            <person name="Hibbett D."/>
            <person name="Henrissat B."/>
            <person name="Matheny P.B."/>
            <person name="Labbe J."/>
            <person name="Martin F.M."/>
        </authorList>
    </citation>
    <scope>NUCLEOTIDE SEQUENCE</scope>
    <source>
        <strain evidence="1">HHB10654</strain>
    </source>
</reference>
<proteinExistence type="predicted"/>
<name>A0ACB8TL68_9AGAM</name>
<sequence>MDSIDVEALAALLSGTDLLHADDDFHGPEVAPAISVSTTFRHKEVPQSEADVRFLFSSPELTRTTKDHVYSRISQGTSTRVETILSKITGGCAITYSSGLAAAFAALVFLEPKKIAITGGYHGAHHVISTYKRGRTLEVVDLDDDFTGVDLAWVETPLNPTGEARNLQHYADKVIHAVGGRLLVDATFGPPPLQSPFKWGTDIILHSGTKYLGGHSDLLAGVLVVKTDEEWGKLWFDRIALGNVLGSLEAWLLLRSLRTLHLRVPRQSATATALADWLNKIANTPKGESFDGVAGGIVTKVWHSSLQGKDASGWSPEQQMEGGHSPTFAMLLDNAEAAGALPHLLKYFIPATSLGGVESLIEQRRRSSPNDDPRLLRISVGVEELVDMKADFRQAFKALEVIVHHSRYERHSRLTGK</sequence>